<dbReference type="AlphaFoldDB" id="A0A369JLW1"/>
<dbReference type="Proteomes" id="UP000076154">
    <property type="component" value="Unassembled WGS sequence"/>
</dbReference>
<reference evidence="2" key="1">
    <citation type="submission" date="2018-04" db="EMBL/GenBank/DDBJ databases">
        <title>Whole genome sequencing of Hypsizygus marmoreus.</title>
        <authorList>
            <person name="Choi I.-G."/>
            <person name="Min B."/>
            <person name="Kim J.-G."/>
            <person name="Kim S."/>
            <person name="Oh Y.-L."/>
            <person name="Kong W.-S."/>
            <person name="Park H."/>
            <person name="Jeong J."/>
            <person name="Song E.-S."/>
        </authorList>
    </citation>
    <scope>NUCLEOTIDE SEQUENCE [LARGE SCALE GENOMIC DNA]</scope>
    <source>
        <strain evidence="2">51987-8</strain>
    </source>
</reference>
<keyword evidence="3" id="KW-1185">Reference proteome</keyword>
<sequence length="109" mass="12438">MLSYTFFAHKGNASLSTTMAFNLTSRTVFLDEPEPERPDSSTSRHVWAPEASPHPNLRTCDLDTKIPKPRGEVGRPKRGGYILKNALDWDEDFYRQVQVRISAVVLWFA</sequence>
<dbReference type="InParanoid" id="A0A369JLW1"/>
<evidence type="ECO:0000313" key="2">
    <source>
        <dbReference type="EMBL" id="RDB22828.1"/>
    </source>
</evidence>
<evidence type="ECO:0000313" key="3">
    <source>
        <dbReference type="Proteomes" id="UP000076154"/>
    </source>
</evidence>
<gene>
    <name evidence="2" type="ORF">Hypma_010164</name>
</gene>
<dbReference type="EMBL" id="LUEZ02000049">
    <property type="protein sequence ID" value="RDB22828.1"/>
    <property type="molecule type" value="Genomic_DNA"/>
</dbReference>
<name>A0A369JLW1_HYPMA</name>
<comment type="caution">
    <text evidence="2">The sequence shown here is derived from an EMBL/GenBank/DDBJ whole genome shotgun (WGS) entry which is preliminary data.</text>
</comment>
<feature type="compositionally biased region" description="Basic and acidic residues" evidence="1">
    <location>
        <begin position="60"/>
        <end position="75"/>
    </location>
</feature>
<feature type="region of interest" description="Disordered" evidence="1">
    <location>
        <begin position="31"/>
        <end position="77"/>
    </location>
</feature>
<proteinExistence type="predicted"/>
<protein>
    <submittedName>
        <fullName evidence="2">Uncharacterized protein</fullName>
    </submittedName>
</protein>
<organism evidence="2 3">
    <name type="scientific">Hypsizygus marmoreus</name>
    <name type="common">White beech mushroom</name>
    <name type="synonym">Agaricus marmoreus</name>
    <dbReference type="NCBI Taxonomy" id="39966"/>
    <lineage>
        <taxon>Eukaryota</taxon>
        <taxon>Fungi</taxon>
        <taxon>Dikarya</taxon>
        <taxon>Basidiomycota</taxon>
        <taxon>Agaricomycotina</taxon>
        <taxon>Agaricomycetes</taxon>
        <taxon>Agaricomycetidae</taxon>
        <taxon>Agaricales</taxon>
        <taxon>Tricholomatineae</taxon>
        <taxon>Lyophyllaceae</taxon>
        <taxon>Hypsizygus</taxon>
    </lineage>
</organism>
<accession>A0A369JLW1</accession>
<dbReference type="OrthoDB" id="2686745at2759"/>
<evidence type="ECO:0000256" key="1">
    <source>
        <dbReference type="SAM" id="MobiDB-lite"/>
    </source>
</evidence>